<dbReference type="EMBL" id="OZ023711">
    <property type="protein sequence ID" value="CAK9860033.1"/>
    <property type="molecule type" value="Genomic_DNA"/>
</dbReference>
<comment type="similarity">
    <text evidence="3">In the C-terminal section; belongs to the pectinesterase family.</text>
</comment>
<dbReference type="SUPFAM" id="SSF51126">
    <property type="entry name" value="Pectin lyase-like"/>
    <property type="match status" value="1"/>
</dbReference>
<dbReference type="InterPro" id="IPR012334">
    <property type="entry name" value="Pectin_lyas_fold"/>
</dbReference>
<evidence type="ECO:0000259" key="9">
    <source>
        <dbReference type="SMART" id="SM00856"/>
    </source>
</evidence>
<dbReference type="InterPro" id="IPR006501">
    <property type="entry name" value="Pectinesterase_inhib_dom"/>
</dbReference>
<comment type="catalytic activity">
    <reaction evidence="7">
        <text>[(1-&gt;4)-alpha-D-galacturonosyl methyl ester](n) + n H2O = [(1-&gt;4)-alpha-D-galacturonosyl](n) + n methanol + n H(+)</text>
        <dbReference type="Rhea" id="RHEA:22380"/>
        <dbReference type="Rhea" id="RHEA-COMP:14570"/>
        <dbReference type="Rhea" id="RHEA-COMP:14573"/>
        <dbReference type="ChEBI" id="CHEBI:15377"/>
        <dbReference type="ChEBI" id="CHEBI:15378"/>
        <dbReference type="ChEBI" id="CHEBI:17790"/>
        <dbReference type="ChEBI" id="CHEBI:140522"/>
        <dbReference type="ChEBI" id="CHEBI:140523"/>
        <dbReference type="EC" id="3.1.1.11"/>
    </reaction>
</comment>
<keyword evidence="5 7" id="KW-0063">Aspartyl esterase</keyword>
<dbReference type="InterPro" id="IPR033131">
    <property type="entry name" value="Pectinesterase_Asp_AS"/>
</dbReference>
<evidence type="ECO:0000256" key="7">
    <source>
        <dbReference type="RuleBase" id="RU000589"/>
    </source>
</evidence>
<comment type="similarity">
    <text evidence="2">In the N-terminal section; belongs to the PMEI family.</text>
</comment>
<name>A0ABP1ABV8_9BRYO</name>
<accession>A0ABP1ABV8</accession>
<keyword evidence="8" id="KW-0472">Membrane</keyword>
<dbReference type="CDD" id="cd15798">
    <property type="entry name" value="PMEI-like_3"/>
    <property type="match status" value="1"/>
</dbReference>
<keyword evidence="11" id="KW-1185">Reference proteome</keyword>
<evidence type="ECO:0000256" key="4">
    <source>
        <dbReference type="ARBA" id="ARBA00022801"/>
    </source>
</evidence>
<dbReference type="Pfam" id="PF01095">
    <property type="entry name" value="Pectinesterase"/>
    <property type="match status" value="1"/>
</dbReference>
<dbReference type="Gene3D" id="2.160.20.10">
    <property type="entry name" value="Single-stranded right-handed beta-helix, Pectin lyase-like"/>
    <property type="match status" value="1"/>
</dbReference>
<dbReference type="PROSITE" id="PS00503">
    <property type="entry name" value="PECTINESTERASE_2"/>
    <property type="match status" value="1"/>
</dbReference>
<evidence type="ECO:0000313" key="10">
    <source>
        <dbReference type="EMBL" id="CAK9860033.1"/>
    </source>
</evidence>
<keyword evidence="8" id="KW-0812">Transmembrane</keyword>
<evidence type="ECO:0000256" key="3">
    <source>
        <dbReference type="ARBA" id="ARBA00007786"/>
    </source>
</evidence>
<dbReference type="InterPro" id="IPR011050">
    <property type="entry name" value="Pectin_lyase_fold/virulence"/>
</dbReference>
<dbReference type="EC" id="3.1.1.11" evidence="7"/>
<sequence>MNALTNPTDQKNCSHSRLANDDFLSLFFSFFFFFFFWNFLTVPHSRSLKQSTSSTVVAACAATRYPVSCLAALNADPRSTAAVPRDLVGIAIGVALTHATTGVADSETLASQLVGVTGNPNLTQASSLCTQVMSLAQFHLQNSENSINGPLLNDVQAWLSGSLTFVTDCSAALHGVSNLTPFATQMTVRMDSTVQLTSNALAMTDALVTYGDNVALWKPPPAGRQEMLAALLPSTSDAAAASGYPDWVKQEDRHLLDRSSSSRSSLLVATPSVTVSLGSALSSIQTAVNLAPDWSATRYVIYITAGVYTETVVIPRSKINLMFLGDGVGSTIITGFMSDSQPGMDTWSTATVAVNAANFIAQGVTFRNTAGPTLHQAVALRVNGDQAAFQNCLIDGYQDSLYAHSLRQFYRDTTIMGTVDFVFGNAAAVFQDCTILIRAGAPGATTSTITAQGRTDPGQTTGLVFQNCSVLGTLDYLALYQADPAEHQAFLGRPWKIFSRTIFIDTYLGQIIAPTGWLQWDGNYALATVFDGEIGSYGPGATNLQLRVNWSNQLTLQQAQAFSVNPFIQGASWLPQTGIPFNP</sequence>
<dbReference type="InterPro" id="IPR035513">
    <property type="entry name" value="Invertase/methylesterase_inhib"/>
</dbReference>
<protein>
    <recommendedName>
        <fullName evidence="7">Pectinesterase</fullName>
        <ecNumber evidence="7">3.1.1.11</ecNumber>
    </recommendedName>
</protein>
<dbReference type="SMART" id="SM00856">
    <property type="entry name" value="PMEI"/>
    <property type="match status" value="1"/>
</dbReference>
<gene>
    <name evidence="10" type="ORF">CSSPJE1EN2_LOCUS3028</name>
</gene>
<organism evidence="10 11">
    <name type="scientific">Sphagnum jensenii</name>
    <dbReference type="NCBI Taxonomy" id="128206"/>
    <lineage>
        <taxon>Eukaryota</taxon>
        <taxon>Viridiplantae</taxon>
        <taxon>Streptophyta</taxon>
        <taxon>Embryophyta</taxon>
        <taxon>Bryophyta</taxon>
        <taxon>Sphagnophytina</taxon>
        <taxon>Sphagnopsida</taxon>
        <taxon>Sphagnales</taxon>
        <taxon>Sphagnaceae</taxon>
        <taxon>Sphagnum</taxon>
    </lineage>
</organism>
<keyword evidence="8" id="KW-1133">Transmembrane helix</keyword>
<reference evidence="10" key="1">
    <citation type="submission" date="2024-03" db="EMBL/GenBank/DDBJ databases">
        <authorList>
            <consortium name="ELIXIR-Norway"/>
            <consortium name="Elixir Norway"/>
        </authorList>
    </citation>
    <scope>NUCLEOTIDE SEQUENCE</scope>
</reference>
<evidence type="ECO:0000256" key="6">
    <source>
        <dbReference type="PROSITE-ProRule" id="PRU10040"/>
    </source>
</evidence>
<evidence type="ECO:0000256" key="2">
    <source>
        <dbReference type="ARBA" id="ARBA00006027"/>
    </source>
</evidence>
<dbReference type="Pfam" id="PF04043">
    <property type="entry name" value="PMEI"/>
    <property type="match status" value="1"/>
</dbReference>
<evidence type="ECO:0000256" key="5">
    <source>
        <dbReference type="ARBA" id="ARBA00023085"/>
    </source>
</evidence>
<feature type="active site" evidence="6">
    <location>
        <position position="420"/>
    </location>
</feature>
<evidence type="ECO:0000256" key="8">
    <source>
        <dbReference type="SAM" id="Phobius"/>
    </source>
</evidence>
<feature type="domain" description="Pectinesterase inhibitor" evidence="9">
    <location>
        <begin position="51"/>
        <end position="203"/>
    </location>
</feature>
<comment type="pathway">
    <text evidence="1 7">Glycan metabolism; pectin degradation; 2-dehydro-3-deoxy-D-gluconate from pectin: step 1/5.</text>
</comment>
<dbReference type="PANTHER" id="PTHR31707">
    <property type="entry name" value="PECTINESTERASE"/>
    <property type="match status" value="1"/>
</dbReference>
<evidence type="ECO:0000313" key="11">
    <source>
        <dbReference type="Proteomes" id="UP001497522"/>
    </source>
</evidence>
<keyword evidence="4 7" id="KW-0378">Hydrolase</keyword>
<feature type="transmembrane region" description="Helical" evidence="8">
    <location>
        <begin position="23"/>
        <end position="40"/>
    </location>
</feature>
<dbReference type="Proteomes" id="UP001497522">
    <property type="component" value="Chromosome 10"/>
</dbReference>
<dbReference type="NCBIfam" id="TIGR01614">
    <property type="entry name" value="PME_inhib"/>
    <property type="match status" value="1"/>
</dbReference>
<dbReference type="SUPFAM" id="SSF101148">
    <property type="entry name" value="Plant invertase/pectin methylesterase inhibitor"/>
    <property type="match status" value="1"/>
</dbReference>
<evidence type="ECO:0000256" key="1">
    <source>
        <dbReference type="ARBA" id="ARBA00005184"/>
    </source>
</evidence>
<dbReference type="Gene3D" id="1.20.140.40">
    <property type="entry name" value="Invertase/pectin methylesterase inhibitor family protein"/>
    <property type="match status" value="1"/>
</dbReference>
<proteinExistence type="inferred from homology"/>
<dbReference type="InterPro" id="IPR000070">
    <property type="entry name" value="Pectinesterase_cat"/>
</dbReference>